<dbReference type="RefSeq" id="WP_086450271.1">
    <property type="nucleotide sequence ID" value="NZ_MSPP01000001.1"/>
</dbReference>
<dbReference type="InterPro" id="IPR007835">
    <property type="entry name" value="MOFRL"/>
</dbReference>
<dbReference type="GO" id="GO:0005737">
    <property type="term" value="C:cytoplasm"/>
    <property type="evidence" value="ECO:0007669"/>
    <property type="project" value="TreeGrafter"/>
</dbReference>
<sequence length="399" mass="40586">MTNDIRALAQQIFMAGVAAADPYAGVLRGIDGFDPALILSVGKAARRMAEAALGVTPSADCIVVTNYENAAPLQGAKVMSAGHPVPDDNGAAGAAAFMDAIKSTDGPVLVLVSGGGSALLPAPVEGVSLQDKAEVSRLLLGSGADIHAMNLVRQQLSQLKGGGLARLCAGRPLRALILSDVVGDDLSTIASGPTVAALGTRAEAQETLERYGLWDKVADSVRAHLSNSEQKVGTVSADNILIGSNAQSVAALKDAAGPDCYVIDDPIEGDVADAARQICDAAGPGITVWGGETTVTLKGTGKGGRNQELSLLIAQEAARRGWTDWCCLQGGSDGRDGPTDAAGGIVDQDTLSRIAAARGDIDALLANNDSYEALKLAADLLITGGTGTNVADLGVMIRR</sequence>
<dbReference type="EMBL" id="MSPP01000001">
    <property type="protein sequence ID" value="OUD10622.1"/>
    <property type="molecule type" value="Genomic_DNA"/>
</dbReference>
<dbReference type="Gene3D" id="3.40.1480.10">
    <property type="entry name" value="MOFRL domain"/>
    <property type="match status" value="1"/>
</dbReference>
<keyword evidence="4" id="KW-1185">Reference proteome</keyword>
<dbReference type="InterPro" id="IPR037035">
    <property type="entry name" value="GK-like_C_sf"/>
</dbReference>
<dbReference type="OrthoDB" id="9766552at2"/>
<dbReference type="PANTHER" id="PTHR12227">
    <property type="entry name" value="GLYCERATE KINASE"/>
    <property type="match status" value="1"/>
</dbReference>
<protein>
    <submittedName>
        <fullName evidence="3">Glycerate kinase</fullName>
    </submittedName>
</protein>
<reference evidence="3 4" key="1">
    <citation type="submission" date="2016-12" db="EMBL/GenBank/DDBJ databases">
        <title>The draft genome sequence of HSLHS2.</title>
        <authorList>
            <person name="Hu D."/>
            <person name="Wang L."/>
            <person name="Shao Z."/>
        </authorList>
    </citation>
    <scope>NUCLEOTIDE SEQUENCE [LARGE SCALE GENOMIC DNA]</scope>
    <source>
        <strain evidence="3">MCCC 1A06712</strain>
    </source>
</reference>
<feature type="domain" description="MOFRL-associated" evidence="2">
    <location>
        <begin position="9"/>
        <end position="225"/>
    </location>
</feature>
<evidence type="ECO:0000259" key="1">
    <source>
        <dbReference type="Pfam" id="PF05161"/>
    </source>
</evidence>
<accession>A0A251X1Y2</accession>
<keyword evidence="3" id="KW-0808">Transferase</keyword>
<evidence type="ECO:0000313" key="3">
    <source>
        <dbReference type="EMBL" id="OUD10622.1"/>
    </source>
</evidence>
<dbReference type="SUPFAM" id="SSF82544">
    <property type="entry name" value="GckA/TtuD-like"/>
    <property type="match status" value="1"/>
</dbReference>
<dbReference type="Gene3D" id="3.40.50.10180">
    <property type="entry name" value="Glycerate kinase, MOFRL-like N-terminal domain"/>
    <property type="match status" value="1"/>
</dbReference>
<dbReference type="GO" id="GO:0008887">
    <property type="term" value="F:glycerate kinase activity"/>
    <property type="evidence" value="ECO:0007669"/>
    <property type="project" value="InterPro"/>
</dbReference>
<organism evidence="3 4">
    <name type="scientific">Marivivens niveibacter</name>
    <dbReference type="NCBI Taxonomy" id="1930667"/>
    <lineage>
        <taxon>Bacteria</taxon>
        <taxon>Pseudomonadati</taxon>
        <taxon>Pseudomonadota</taxon>
        <taxon>Alphaproteobacteria</taxon>
        <taxon>Rhodobacterales</taxon>
        <taxon>Paracoccaceae</taxon>
        <taxon>Marivivens group</taxon>
        <taxon>Marivivens</taxon>
    </lineage>
</organism>
<dbReference type="AlphaFoldDB" id="A0A251X1Y2"/>
<evidence type="ECO:0000313" key="4">
    <source>
        <dbReference type="Proteomes" id="UP000194664"/>
    </source>
</evidence>
<dbReference type="InterPro" id="IPR025286">
    <property type="entry name" value="MOFRL_assoc_dom"/>
</dbReference>
<evidence type="ECO:0000259" key="2">
    <source>
        <dbReference type="Pfam" id="PF13660"/>
    </source>
</evidence>
<dbReference type="Pfam" id="PF05161">
    <property type="entry name" value="MOFRL"/>
    <property type="match status" value="1"/>
</dbReference>
<dbReference type="Proteomes" id="UP000194664">
    <property type="component" value="Unassembled WGS sequence"/>
</dbReference>
<dbReference type="InterPro" id="IPR038614">
    <property type="entry name" value="GK_N_sf"/>
</dbReference>
<feature type="domain" description="MOFRL" evidence="1">
    <location>
        <begin position="287"/>
        <end position="392"/>
    </location>
</feature>
<comment type="caution">
    <text evidence="3">The sequence shown here is derived from an EMBL/GenBank/DDBJ whole genome shotgun (WGS) entry which is preliminary data.</text>
</comment>
<dbReference type="Pfam" id="PF13660">
    <property type="entry name" value="DUF4147"/>
    <property type="match status" value="1"/>
</dbReference>
<proteinExistence type="predicted"/>
<dbReference type="PANTHER" id="PTHR12227:SF0">
    <property type="entry name" value="GLYCERATE KINASE"/>
    <property type="match status" value="1"/>
</dbReference>
<name>A0A251X1Y2_9RHOB</name>
<dbReference type="InterPro" id="IPR039760">
    <property type="entry name" value="MOFRL_protein"/>
</dbReference>
<keyword evidence="3" id="KW-0418">Kinase</keyword>
<gene>
    <name evidence="3" type="ORF">BVC71_03780</name>
</gene>